<proteinExistence type="predicted"/>
<evidence type="ECO:0000313" key="1">
    <source>
        <dbReference type="EMBL" id="MBO9205019.1"/>
    </source>
</evidence>
<reference evidence="1 2" key="1">
    <citation type="submission" date="2021-03" db="EMBL/GenBank/DDBJ databases">
        <title>Assistant Professor.</title>
        <authorList>
            <person name="Huq M.A."/>
        </authorList>
    </citation>
    <scope>NUCLEOTIDE SEQUENCE [LARGE SCALE GENOMIC DNA]</scope>
    <source>
        <strain evidence="1 2">MAH-29</strain>
    </source>
</reference>
<comment type="caution">
    <text evidence="1">The sequence shown here is derived from an EMBL/GenBank/DDBJ whole genome shotgun (WGS) entry which is preliminary data.</text>
</comment>
<accession>A0ABS3Z4C3</accession>
<keyword evidence="2" id="KW-1185">Reference proteome</keyword>
<organism evidence="1 2">
    <name type="scientific">Niastella soli</name>
    <dbReference type="NCBI Taxonomy" id="2821487"/>
    <lineage>
        <taxon>Bacteria</taxon>
        <taxon>Pseudomonadati</taxon>
        <taxon>Bacteroidota</taxon>
        <taxon>Chitinophagia</taxon>
        <taxon>Chitinophagales</taxon>
        <taxon>Chitinophagaceae</taxon>
        <taxon>Niastella</taxon>
    </lineage>
</organism>
<dbReference type="EMBL" id="JAGHKO010000017">
    <property type="protein sequence ID" value="MBO9205019.1"/>
    <property type="molecule type" value="Genomic_DNA"/>
</dbReference>
<dbReference type="RefSeq" id="WP_209144173.1">
    <property type="nucleotide sequence ID" value="NZ_JAGHKO010000017.1"/>
</dbReference>
<sequence length="55" mass="6331">MRITEAMDKELEKLRIIKYAASLGIKLTVLDRPAVKRPVPEKYRNVAHNVKPNES</sequence>
<protein>
    <submittedName>
        <fullName evidence="1">Uncharacterized protein</fullName>
    </submittedName>
</protein>
<gene>
    <name evidence="1" type="ORF">J7I42_32330</name>
</gene>
<dbReference type="Proteomes" id="UP000677244">
    <property type="component" value="Unassembled WGS sequence"/>
</dbReference>
<name>A0ABS3Z4C3_9BACT</name>
<evidence type="ECO:0000313" key="2">
    <source>
        <dbReference type="Proteomes" id="UP000677244"/>
    </source>
</evidence>